<organism evidence="2 3">
    <name type="scientific">Lactarius akahatsu</name>
    <dbReference type="NCBI Taxonomy" id="416441"/>
    <lineage>
        <taxon>Eukaryota</taxon>
        <taxon>Fungi</taxon>
        <taxon>Dikarya</taxon>
        <taxon>Basidiomycota</taxon>
        <taxon>Agaricomycotina</taxon>
        <taxon>Agaricomycetes</taxon>
        <taxon>Russulales</taxon>
        <taxon>Russulaceae</taxon>
        <taxon>Lactarius</taxon>
    </lineage>
</organism>
<evidence type="ECO:0000313" key="2">
    <source>
        <dbReference type="EMBL" id="KAH8998670.1"/>
    </source>
</evidence>
<comment type="caution">
    <text evidence="2">The sequence shown here is derived from an EMBL/GenBank/DDBJ whole genome shotgun (WGS) entry which is preliminary data.</text>
</comment>
<keyword evidence="1" id="KW-0732">Signal</keyword>
<dbReference type="AlphaFoldDB" id="A0AAD4LNX1"/>
<feature type="signal peptide" evidence="1">
    <location>
        <begin position="1"/>
        <end position="20"/>
    </location>
</feature>
<gene>
    <name evidence="2" type="ORF">EDB92DRAFT_1836559</name>
</gene>
<keyword evidence="3" id="KW-1185">Reference proteome</keyword>
<name>A0AAD4LNX1_9AGAM</name>
<feature type="chain" id="PRO_5041922141" description="Secreted protein" evidence="1">
    <location>
        <begin position="21"/>
        <end position="116"/>
    </location>
</feature>
<evidence type="ECO:0008006" key="4">
    <source>
        <dbReference type="Google" id="ProtNLM"/>
    </source>
</evidence>
<dbReference type="EMBL" id="JAKELL010000005">
    <property type="protein sequence ID" value="KAH8998670.1"/>
    <property type="molecule type" value="Genomic_DNA"/>
</dbReference>
<proteinExistence type="predicted"/>
<evidence type="ECO:0000313" key="3">
    <source>
        <dbReference type="Proteomes" id="UP001201163"/>
    </source>
</evidence>
<dbReference type="Proteomes" id="UP001201163">
    <property type="component" value="Unassembled WGS sequence"/>
</dbReference>
<reference evidence="2" key="1">
    <citation type="submission" date="2022-01" db="EMBL/GenBank/DDBJ databases">
        <title>Comparative genomics reveals a dynamic genome evolution in the ectomycorrhizal milk-cap (Lactarius) mushrooms.</title>
        <authorList>
            <consortium name="DOE Joint Genome Institute"/>
            <person name="Lebreton A."/>
            <person name="Tang N."/>
            <person name="Kuo A."/>
            <person name="LaButti K."/>
            <person name="Drula E."/>
            <person name="Barry K."/>
            <person name="Clum A."/>
            <person name="Lipzen A."/>
            <person name="Mousain D."/>
            <person name="Ng V."/>
            <person name="Wang R."/>
            <person name="Wang X."/>
            <person name="Dai Y."/>
            <person name="Henrissat B."/>
            <person name="Grigoriev I.V."/>
            <person name="Guerin-Laguette A."/>
            <person name="Yu F."/>
            <person name="Martin F.M."/>
        </authorList>
    </citation>
    <scope>NUCLEOTIDE SEQUENCE</scope>
    <source>
        <strain evidence="2">QP</strain>
    </source>
</reference>
<accession>A0AAD4LNX1</accession>
<protein>
    <recommendedName>
        <fullName evidence="4">Secreted protein</fullName>
    </recommendedName>
</protein>
<sequence length="116" mass="13146">MMSHLLPVTLCVSIIPTSSCVVHTSHNWQLFSSSKAVRMLSTHWHHEILREIRGALPRNLEMMPCVISSPHTHTLVVLQSKGGIQLRISRSFANGVKRFHTATRETNILSSTFVRY</sequence>
<evidence type="ECO:0000256" key="1">
    <source>
        <dbReference type="SAM" id="SignalP"/>
    </source>
</evidence>